<dbReference type="Proteomes" id="UP000001036">
    <property type="component" value="Chromosome"/>
</dbReference>
<feature type="transmembrane region" description="Helical" evidence="5">
    <location>
        <begin position="360"/>
        <end position="382"/>
    </location>
</feature>
<dbReference type="PANTHER" id="PTHR43471:SF3">
    <property type="entry name" value="ABC TRANSPORTER PERMEASE PROTEIN NATB"/>
    <property type="match status" value="1"/>
</dbReference>
<feature type="transmembrane region" description="Helical" evidence="5">
    <location>
        <begin position="246"/>
        <end position="265"/>
    </location>
</feature>
<keyword evidence="8" id="KW-1185">Reference proteome</keyword>
<dbReference type="GO" id="GO:0140359">
    <property type="term" value="F:ABC-type transporter activity"/>
    <property type="evidence" value="ECO:0007669"/>
    <property type="project" value="InterPro"/>
</dbReference>
<dbReference type="PANTHER" id="PTHR43471">
    <property type="entry name" value="ABC TRANSPORTER PERMEASE"/>
    <property type="match status" value="1"/>
</dbReference>
<feature type="domain" description="ABC-2 type transporter transmembrane" evidence="6">
    <location>
        <begin position="38"/>
        <end position="383"/>
    </location>
</feature>
<keyword evidence="2 5" id="KW-0812">Transmembrane</keyword>
<feature type="transmembrane region" description="Helical" evidence="5">
    <location>
        <begin position="183"/>
        <end position="208"/>
    </location>
</feature>
<dbReference type="STRING" id="498211.CJA_0604"/>
<dbReference type="Pfam" id="PF12698">
    <property type="entry name" value="ABC2_membrane_3"/>
    <property type="match status" value="1"/>
</dbReference>
<name>B3PJJ8_CELJU</name>
<evidence type="ECO:0000313" key="7">
    <source>
        <dbReference type="EMBL" id="ACE84680.1"/>
    </source>
</evidence>
<feature type="transmembrane region" description="Helical" evidence="5">
    <location>
        <begin position="29"/>
        <end position="49"/>
    </location>
</feature>
<feature type="transmembrane region" description="Helical" evidence="5">
    <location>
        <begin position="277"/>
        <end position="300"/>
    </location>
</feature>
<keyword evidence="4 5" id="KW-0472">Membrane</keyword>
<gene>
    <name evidence="7" type="ordered locus">CJA_0604</name>
</gene>
<dbReference type="EMBL" id="CP000934">
    <property type="protein sequence ID" value="ACE84680.1"/>
    <property type="molecule type" value="Genomic_DNA"/>
</dbReference>
<dbReference type="KEGG" id="cja:CJA_0604"/>
<evidence type="ECO:0000259" key="6">
    <source>
        <dbReference type="Pfam" id="PF12698"/>
    </source>
</evidence>
<keyword evidence="3 5" id="KW-1133">Transmembrane helix</keyword>
<reference evidence="7 8" key="1">
    <citation type="journal article" date="2008" name="J. Bacteriol.">
        <title>Insights into plant cell wall degradation from the genome sequence of the soil bacterium Cellvibrio japonicus.</title>
        <authorList>
            <person name="Deboy R.T."/>
            <person name="Mongodin E.F."/>
            <person name="Fouts D.E."/>
            <person name="Tailford L.E."/>
            <person name="Khouri H."/>
            <person name="Emerson J.B."/>
            <person name="Mohamoud Y."/>
            <person name="Watkins K."/>
            <person name="Henrissat B."/>
            <person name="Gilbert H.J."/>
            <person name="Nelson K.E."/>
        </authorList>
    </citation>
    <scope>NUCLEOTIDE SEQUENCE [LARGE SCALE GENOMIC DNA]</scope>
    <source>
        <strain evidence="7 8">Ueda107</strain>
    </source>
</reference>
<dbReference type="RefSeq" id="WP_012486283.1">
    <property type="nucleotide sequence ID" value="NC_010995.1"/>
</dbReference>
<comment type="subcellular location">
    <subcellularLocation>
        <location evidence="1">Membrane</location>
        <topology evidence="1">Multi-pass membrane protein</topology>
    </subcellularLocation>
</comment>
<evidence type="ECO:0000256" key="5">
    <source>
        <dbReference type="SAM" id="Phobius"/>
    </source>
</evidence>
<dbReference type="InterPro" id="IPR013525">
    <property type="entry name" value="ABC2_TM"/>
</dbReference>
<sequence length="396" mass="44175">MLPLKTLWIIFRKEWCDALRDKRSLRMAFLPPVYFAAVFVASVLFIIHLKNTSTASVSEPLQLPVYGAEHLPAMMDWLEEKGIRVKPAGEDAYAQVEQKKLDYALIIPAEAADQFATGESATVWLVHDATNNKIQGSLGFIRQQLWSWNGRMGSLRLLARGISPSVVNPVYVREMNIASDEKMGLMVMLSLPMFLVLLAFIGSVGFSADMTAGERERRSLESLLITPATSLAIIGGKWLTSLAITLLVLLLEVLLLAIAFAYVPFNELGLRVNVSIADLLVIFVMLVPLAVLAIALQLSIAIFARSFKDAQTYIGLLVFIPMIPMFYTLFNPGAYEPWFNWIPVLGHQAMVKELLIGSGFSWWPLAQFWIVSLPLTIGMLLFTARQLRKPKIVYGV</sequence>
<evidence type="ECO:0000256" key="4">
    <source>
        <dbReference type="ARBA" id="ARBA00023136"/>
    </source>
</evidence>
<dbReference type="eggNOG" id="COG1668">
    <property type="taxonomic scope" value="Bacteria"/>
</dbReference>
<proteinExistence type="predicted"/>
<evidence type="ECO:0000313" key="8">
    <source>
        <dbReference type="Proteomes" id="UP000001036"/>
    </source>
</evidence>
<dbReference type="HOGENOM" id="CLU_022118_2_0_6"/>
<evidence type="ECO:0000256" key="2">
    <source>
        <dbReference type="ARBA" id="ARBA00022692"/>
    </source>
</evidence>
<dbReference type="OrthoDB" id="5486437at2"/>
<dbReference type="AlphaFoldDB" id="B3PJJ8"/>
<evidence type="ECO:0000256" key="3">
    <source>
        <dbReference type="ARBA" id="ARBA00022989"/>
    </source>
</evidence>
<dbReference type="GO" id="GO:0016020">
    <property type="term" value="C:membrane"/>
    <property type="evidence" value="ECO:0007669"/>
    <property type="project" value="UniProtKB-SubCell"/>
</dbReference>
<evidence type="ECO:0000256" key="1">
    <source>
        <dbReference type="ARBA" id="ARBA00004141"/>
    </source>
</evidence>
<protein>
    <submittedName>
        <fullName evidence="7">ABC-2 type transporter</fullName>
    </submittedName>
</protein>
<feature type="transmembrane region" description="Helical" evidence="5">
    <location>
        <begin position="312"/>
        <end position="330"/>
    </location>
</feature>
<organism evidence="7 8">
    <name type="scientific">Cellvibrio japonicus (strain Ueda107)</name>
    <name type="common">Pseudomonas fluorescens subsp. cellulosa</name>
    <dbReference type="NCBI Taxonomy" id="498211"/>
    <lineage>
        <taxon>Bacteria</taxon>
        <taxon>Pseudomonadati</taxon>
        <taxon>Pseudomonadota</taxon>
        <taxon>Gammaproteobacteria</taxon>
        <taxon>Cellvibrionales</taxon>
        <taxon>Cellvibrionaceae</taxon>
        <taxon>Cellvibrio</taxon>
    </lineage>
</organism>
<accession>B3PJJ8</accession>